<protein>
    <submittedName>
        <fullName evidence="1">3409_t:CDS:1</fullName>
    </submittedName>
</protein>
<evidence type="ECO:0000313" key="1">
    <source>
        <dbReference type="EMBL" id="CAG8676327.1"/>
    </source>
</evidence>
<gene>
    <name evidence="1" type="ORF">PBRASI_LOCUS11567</name>
</gene>
<evidence type="ECO:0000313" key="2">
    <source>
        <dbReference type="Proteomes" id="UP000789739"/>
    </source>
</evidence>
<comment type="caution">
    <text evidence="1">The sequence shown here is derived from an EMBL/GenBank/DDBJ whole genome shotgun (WGS) entry which is preliminary data.</text>
</comment>
<reference evidence="1" key="1">
    <citation type="submission" date="2021-06" db="EMBL/GenBank/DDBJ databases">
        <authorList>
            <person name="Kallberg Y."/>
            <person name="Tangrot J."/>
            <person name="Rosling A."/>
        </authorList>
    </citation>
    <scope>NUCLEOTIDE SEQUENCE</scope>
    <source>
        <strain evidence="1">BR232B</strain>
    </source>
</reference>
<accession>A0A9N9EGK9</accession>
<feature type="non-terminal residue" evidence="1">
    <location>
        <position position="170"/>
    </location>
</feature>
<keyword evidence="2" id="KW-1185">Reference proteome</keyword>
<sequence>RMKKLNDETNRHIDEYKTKMYESILSILANYESFFEKSPTLYSSLVRNNFEHERFYTRHTDFWKEINDIIQEISSEEWKSLKRRYYYAKELSIDQRQEKKDQIFSQVFEAQESAMPISISSSGLGSQFRIIVNWFNKSKDDYQEKYENAKRAAEETSDANFIEELVPLAS</sequence>
<organism evidence="1 2">
    <name type="scientific">Paraglomus brasilianum</name>
    <dbReference type="NCBI Taxonomy" id="144538"/>
    <lineage>
        <taxon>Eukaryota</taxon>
        <taxon>Fungi</taxon>
        <taxon>Fungi incertae sedis</taxon>
        <taxon>Mucoromycota</taxon>
        <taxon>Glomeromycotina</taxon>
        <taxon>Glomeromycetes</taxon>
        <taxon>Paraglomerales</taxon>
        <taxon>Paraglomeraceae</taxon>
        <taxon>Paraglomus</taxon>
    </lineage>
</organism>
<proteinExistence type="predicted"/>
<dbReference type="AlphaFoldDB" id="A0A9N9EGK9"/>
<name>A0A9N9EGK9_9GLOM</name>
<dbReference type="Proteomes" id="UP000789739">
    <property type="component" value="Unassembled WGS sequence"/>
</dbReference>
<feature type="non-terminal residue" evidence="1">
    <location>
        <position position="1"/>
    </location>
</feature>
<dbReference type="EMBL" id="CAJVPI010005931">
    <property type="protein sequence ID" value="CAG8676327.1"/>
    <property type="molecule type" value="Genomic_DNA"/>
</dbReference>